<dbReference type="Proteomes" id="UP000186922">
    <property type="component" value="Unassembled WGS sequence"/>
</dbReference>
<evidence type="ECO:0000256" key="6">
    <source>
        <dbReference type="ARBA" id="ARBA00022759"/>
    </source>
</evidence>
<dbReference type="CDD" id="cd21159">
    <property type="entry name" value="XendoU"/>
    <property type="match status" value="1"/>
</dbReference>
<dbReference type="GO" id="GO:0046872">
    <property type="term" value="F:metal ion binding"/>
    <property type="evidence" value="ECO:0007669"/>
    <property type="project" value="UniProtKB-UniRule"/>
</dbReference>
<dbReference type="AlphaFoldDB" id="A0A1D1VBZ4"/>
<evidence type="ECO:0000313" key="13">
    <source>
        <dbReference type="EMBL" id="GAU96028.1"/>
    </source>
</evidence>
<evidence type="ECO:0000256" key="9">
    <source>
        <dbReference type="ARBA" id="ARBA00023211"/>
    </source>
</evidence>
<gene>
    <name evidence="13" type="primary">RvY_07532-1</name>
    <name evidence="13" type="synonym">RvY_07532.1</name>
    <name evidence="13" type="ORF">RvY_07532</name>
</gene>
<sequence>MTCTIVFCLVSTVLLFLLTADAAPRARHGKKGLNFNPKWAPVYHPKIYRGQGGFYPPRAKGHKFAPTPDYSAVMQRMWDLDRHGMTSASMQLAFQGNTTTSSTIDHAPDRLFAYVDEDVLLSFTTVTAFLALTDNYIDQSGIEETETEEETEEIDHFLDLVIETDVMKEAHRFLREKSPSTPSMGEPFKNLLKEIWFSLYPRSKNFSQPFDSSGFEHVFIGDSKAKQRSVGGLHNWIRAYYLEKDGIFDYTGYIDNITAVPPGRYVAGARYRAYHNYWKQPFSSFFFGSSPEFDLASFTLCLLLEPNRQCRFTLHNERLSIRSLKYGYGTNYVETAYPDVT</sequence>
<dbReference type="Pfam" id="PF09412">
    <property type="entry name" value="XendoU"/>
    <property type="match status" value="1"/>
</dbReference>
<dbReference type="GO" id="GO:0016829">
    <property type="term" value="F:lyase activity"/>
    <property type="evidence" value="ECO:0007669"/>
    <property type="project" value="UniProtKB-KW"/>
</dbReference>
<feature type="chain" id="PRO_5026375834" description="Uridylate-specific endoribonuclease" evidence="11">
    <location>
        <begin position="23"/>
        <end position="341"/>
    </location>
</feature>
<dbReference type="InterPro" id="IPR018998">
    <property type="entry name" value="EndoU_C"/>
</dbReference>
<dbReference type="GO" id="GO:0016787">
    <property type="term" value="F:hydrolase activity"/>
    <property type="evidence" value="ECO:0007669"/>
    <property type="project" value="UniProtKB-KW"/>
</dbReference>
<dbReference type="InterPro" id="IPR037227">
    <property type="entry name" value="EndoU-like"/>
</dbReference>
<dbReference type="OrthoDB" id="430326at2759"/>
<keyword evidence="9 11" id="KW-0464">Manganese</keyword>
<evidence type="ECO:0000256" key="3">
    <source>
        <dbReference type="ARBA" id="ARBA00011245"/>
    </source>
</evidence>
<dbReference type="GO" id="GO:0004521">
    <property type="term" value="F:RNA endonuclease activity"/>
    <property type="evidence" value="ECO:0007669"/>
    <property type="project" value="UniProtKB-UniRule"/>
</dbReference>
<dbReference type="InterPro" id="IPR039787">
    <property type="entry name" value="ENDOU"/>
</dbReference>
<feature type="signal peptide" evidence="11">
    <location>
        <begin position="1"/>
        <end position="22"/>
    </location>
</feature>
<name>A0A1D1VBZ4_RAMVA</name>
<evidence type="ECO:0000256" key="7">
    <source>
        <dbReference type="ARBA" id="ARBA00022801"/>
    </source>
</evidence>
<keyword evidence="6 11" id="KW-0255">Endonuclease</keyword>
<evidence type="ECO:0000313" key="14">
    <source>
        <dbReference type="Proteomes" id="UP000186922"/>
    </source>
</evidence>
<evidence type="ECO:0000256" key="2">
    <source>
        <dbReference type="ARBA" id="ARBA00010168"/>
    </source>
</evidence>
<dbReference type="EMBL" id="BDGG01000003">
    <property type="protein sequence ID" value="GAU96028.1"/>
    <property type="molecule type" value="Genomic_DNA"/>
</dbReference>
<dbReference type="PANTHER" id="PTHR12439">
    <property type="entry name" value="PLACENTAL PROTEIN 11-RELATED"/>
    <property type="match status" value="1"/>
</dbReference>
<accession>A0A1D1VBZ4</accession>
<evidence type="ECO:0000256" key="10">
    <source>
        <dbReference type="ARBA" id="ARBA00023239"/>
    </source>
</evidence>
<evidence type="ECO:0000256" key="11">
    <source>
        <dbReference type="RuleBase" id="RU367085"/>
    </source>
</evidence>
<protein>
    <recommendedName>
        <fullName evidence="11">Uridylate-specific endoribonuclease</fullName>
        <ecNumber evidence="11">4.6.1.-</ecNumber>
    </recommendedName>
</protein>
<keyword evidence="7 11" id="KW-0378">Hydrolase</keyword>
<comment type="cofactor">
    <cofactor evidence="1 11">
        <name>Mn(2+)</name>
        <dbReference type="ChEBI" id="CHEBI:29035"/>
    </cofactor>
</comment>
<dbReference type="GO" id="GO:0003723">
    <property type="term" value="F:RNA binding"/>
    <property type="evidence" value="ECO:0007669"/>
    <property type="project" value="UniProtKB-UniRule"/>
</dbReference>
<evidence type="ECO:0000259" key="12">
    <source>
        <dbReference type="PROSITE" id="PS51959"/>
    </source>
</evidence>
<dbReference type="SUPFAM" id="SSF142877">
    <property type="entry name" value="EndoU-like"/>
    <property type="match status" value="1"/>
</dbReference>
<comment type="similarity">
    <text evidence="2 11">Belongs to the ENDOU family.</text>
</comment>
<dbReference type="PANTHER" id="PTHR12439:SF42">
    <property type="entry name" value="ENDORIBONUCLEASE-RELATED"/>
    <property type="match status" value="1"/>
</dbReference>
<keyword evidence="11" id="KW-0732">Signal</keyword>
<feature type="domain" description="EndoU" evidence="12">
    <location>
        <begin position="66"/>
        <end position="341"/>
    </location>
</feature>
<keyword evidence="4 11" id="KW-0540">Nuclease</keyword>
<evidence type="ECO:0000256" key="4">
    <source>
        <dbReference type="ARBA" id="ARBA00022722"/>
    </source>
</evidence>
<comment type="caution">
    <text evidence="13">The sequence shown here is derived from an EMBL/GenBank/DDBJ whole genome shotgun (WGS) entry which is preliminary data.</text>
</comment>
<proteinExistence type="inferred from homology"/>
<dbReference type="EC" id="4.6.1.-" evidence="11"/>
<evidence type="ECO:0000256" key="5">
    <source>
        <dbReference type="ARBA" id="ARBA00022723"/>
    </source>
</evidence>
<comment type="catalytic activity">
    <reaction evidence="11">
        <text>ribonucleotidyl-uridine-RNA = a 5'-end dephospho-uridine-RNA + a 3'-end 2',3'-cyclophospho-ribonucleotide-RNA</text>
        <dbReference type="Rhea" id="RHEA:67792"/>
        <dbReference type="Rhea" id="RHEA-COMP:10464"/>
        <dbReference type="Rhea" id="RHEA-COMP:17354"/>
        <dbReference type="Rhea" id="RHEA-COMP:17356"/>
        <dbReference type="ChEBI" id="CHEBI:83064"/>
        <dbReference type="ChEBI" id="CHEBI:173117"/>
        <dbReference type="ChEBI" id="CHEBI:173224"/>
    </reaction>
</comment>
<comment type="subunit">
    <text evidence="3 11">Monomer.</text>
</comment>
<keyword evidence="14" id="KW-1185">Reference proteome</keyword>
<evidence type="ECO:0000256" key="8">
    <source>
        <dbReference type="ARBA" id="ARBA00022884"/>
    </source>
</evidence>
<keyword evidence="5 11" id="KW-0479">Metal-binding</keyword>
<evidence type="ECO:0000256" key="1">
    <source>
        <dbReference type="ARBA" id="ARBA00001936"/>
    </source>
</evidence>
<dbReference type="PROSITE" id="PS51959">
    <property type="entry name" value="ENDOU"/>
    <property type="match status" value="1"/>
</dbReference>
<organism evidence="13 14">
    <name type="scientific">Ramazzottius varieornatus</name>
    <name type="common">Water bear</name>
    <name type="synonym">Tardigrade</name>
    <dbReference type="NCBI Taxonomy" id="947166"/>
    <lineage>
        <taxon>Eukaryota</taxon>
        <taxon>Metazoa</taxon>
        <taxon>Ecdysozoa</taxon>
        <taxon>Tardigrada</taxon>
        <taxon>Eutardigrada</taxon>
        <taxon>Parachela</taxon>
        <taxon>Hypsibioidea</taxon>
        <taxon>Ramazzottiidae</taxon>
        <taxon>Ramazzottius</taxon>
    </lineage>
</organism>
<keyword evidence="8 11" id="KW-0694">RNA-binding</keyword>
<reference evidence="13 14" key="1">
    <citation type="journal article" date="2016" name="Nat. Commun.">
        <title>Extremotolerant tardigrade genome and improved radiotolerance of human cultured cells by tardigrade-unique protein.</title>
        <authorList>
            <person name="Hashimoto T."/>
            <person name="Horikawa D.D."/>
            <person name="Saito Y."/>
            <person name="Kuwahara H."/>
            <person name="Kozuka-Hata H."/>
            <person name="Shin-I T."/>
            <person name="Minakuchi Y."/>
            <person name="Ohishi K."/>
            <person name="Motoyama A."/>
            <person name="Aizu T."/>
            <person name="Enomoto A."/>
            <person name="Kondo K."/>
            <person name="Tanaka S."/>
            <person name="Hara Y."/>
            <person name="Koshikawa S."/>
            <person name="Sagara H."/>
            <person name="Miura T."/>
            <person name="Yokobori S."/>
            <person name="Miyagawa K."/>
            <person name="Suzuki Y."/>
            <person name="Kubo T."/>
            <person name="Oyama M."/>
            <person name="Kohara Y."/>
            <person name="Fujiyama A."/>
            <person name="Arakawa K."/>
            <person name="Katayama T."/>
            <person name="Toyoda A."/>
            <person name="Kunieda T."/>
        </authorList>
    </citation>
    <scope>NUCLEOTIDE SEQUENCE [LARGE SCALE GENOMIC DNA]</scope>
    <source>
        <strain evidence="13 14">YOKOZUNA-1</strain>
    </source>
</reference>
<keyword evidence="10" id="KW-0456">Lyase</keyword>